<evidence type="ECO:0000313" key="2">
    <source>
        <dbReference type="Proteomes" id="UP001139158"/>
    </source>
</evidence>
<dbReference type="EMBL" id="JAJFZV010000018">
    <property type="protein sequence ID" value="MCC3299312.1"/>
    <property type="molecule type" value="Genomic_DNA"/>
</dbReference>
<dbReference type="RefSeq" id="WP_227897299.1">
    <property type="nucleotide sequence ID" value="NZ_CP099467.1"/>
</dbReference>
<sequence>MTTSHMNRQPAGIPVGGQFATTAHAEPAGVHLNDQSGSIPASAPGAWAAAFSLGQAGLQGDVTLYTGGNPDAAEGALAYVSPRGHELVISGVGTDNLTIHHFDPTEENTFTTERTGCEDPAKAVEAIEDVLWDLETRDVFTAGFYDGEVFETREVELGRTGDGTSCASMTVRDEDDNELYVSHDYDTGKTTLSSERGELSGLAREAALDALIVDMAEEPEDGNNEVAAARAFERIRSAALKLPGAEKRLAPRKESDMKAGMRDLMEHVQNRDSTTGQQARNTAVLATGAQLGLEYINAVSTVNAGGDSTSAAMYAIGAAALAPLPGRLEADKHDTAAMREHIRKAQETLRKTGSLLDGFAVGGRQPVFLQLDNTLTEMDEFLVGP</sequence>
<comment type="caution">
    <text evidence="1">The sequence shown here is derived from an EMBL/GenBank/DDBJ whole genome shotgun (WGS) entry which is preliminary data.</text>
</comment>
<keyword evidence="2" id="KW-1185">Reference proteome</keyword>
<organism evidence="1 2">
    <name type="scientific">Arthrobacter caoxuetaonis</name>
    <dbReference type="NCBI Taxonomy" id="2886935"/>
    <lineage>
        <taxon>Bacteria</taxon>
        <taxon>Bacillati</taxon>
        <taxon>Actinomycetota</taxon>
        <taxon>Actinomycetes</taxon>
        <taxon>Micrococcales</taxon>
        <taxon>Micrococcaceae</taxon>
        <taxon>Arthrobacter</taxon>
    </lineage>
</organism>
<evidence type="ECO:0000313" key="1">
    <source>
        <dbReference type="EMBL" id="MCC3299312.1"/>
    </source>
</evidence>
<reference evidence="1" key="1">
    <citation type="submission" date="2021-10" db="EMBL/GenBank/DDBJ databases">
        <title>Novel species in genus Arthrobacter.</title>
        <authorList>
            <person name="Liu Y."/>
        </authorList>
    </citation>
    <scope>NUCLEOTIDE SEQUENCE</scope>
    <source>
        <strain evidence="1">Zg-Y453</strain>
    </source>
</reference>
<protein>
    <submittedName>
        <fullName evidence="1">Uncharacterized protein</fullName>
    </submittedName>
</protein>
<accession>A0A9X1MH78</accession>
<gene>
    <name evidence="1" type="ORF">LJ757_16090</name>
</gene>
<dbReference type="AlphaFoldDB" id="A0A9X1MH78"/>
<name>A0A9X1MH78_9MICC</name>
<dbReference type="Proteomes" id="UP001139158">
    <property type="component" value="Unassembled WGS sequence"/>
</dbReference>
<proteinExistence type="predicted"/>